<keyword evidence="3" id="KW-0732">Signal</keyword>
<dbReference type="InterPro" id="IPR051313">
    <property type="entry name" value="Bact_iron-sidero_bind"/>
</dbReference>
<sequence>MTDEQRLTRRTYLEGGGAAVLAGVLAGCSASSEDTTTDTQATESGAAAEPSTESTPGTVTGDTYTVSMEPMGEVQFDGPPETWVALLGSYADMGFALGAGQTLGTQLPYRYATHFYEELPGITYDPDAVTTLYQSDSVDKERFYALDADLHLMEPNQLIHWYGWDEADVEEIAENVAPFFGNFIRRRSDDWHQNYRYYTLYEAFEKIAQVFQATDRFAAFDSLHEEFIGNITERLPSESERPRSLLVYPADESVTAFYPYRLYEGGVSKKQFRDLGLRDAFAGSDVANYSGDGSTMDLETLLEVDPDALIVRGQEQKTDEEFQESVVETLRNDSVASEITAVQENAIHRGGYLDQGPIINLFQTELAAQRIYPDIFTEDELFDRQRVADIITGDI</sequence>
<dbReference type="PANTHER" id="PTHR30532:SF1">
    <property type="entry name" value="IRON(3+)-HYDROXAMATE-BINDING PROTEIN FHUD"/>
    <property type="match status" value="1"/>
</dbReference>
<dbReference type="EMBL" id="FNOF01000005">
    <property type="protein sequence ID" value="SDW64966.1"/>
    <property type="molecule type" value="Genomic_DNA"/>
</dbReference>
<evidence type="ECO:0000256" key="1">
    <source>
        <dbReference type="ARBA" id="ARBA00004196"/>
    </source>
</evidence>
<comment type="subcellular location">
    <subcellularLocation>
        <location evidence="1">Cell envelope</location>
    </subcellularLocation>
</comment>
<proteinExistence type="predicted"/>
<dbReference type="PANTHER" id="PTHR30532">
    <property type="entry name" value="IRON III DICITRATE-BINDING PERIPLASMIC PROTEIN"/>
    <property type="match status" value="1"/>
</dbReference>
<evidence type="ECO:0000259" key="5">
    <source>
        <dbReference type="Pfam" id="PF01497"/>
    </source>
</evidence>
<protein>
    <submittedName>
        <fullName evidence="6">Iron complex transport system substrate-binding protein</fullName>
    </submittedName>
</protein>
<evidence type="ECO:0000313" key="6">
    <source>
        <dbReference type="EMBL" id="SDW64966.1"/>
    </source>
</evidence>
<feature type="compositionally biased region" description="Polar residues" evidence="4">
    <location>
        <begin position="30"/>
        <end position="43"/>
    </location>
</feature>
<keyword evidence="2" id="KW-0813">Transport</keyword>
<feature type="compositionally biased region" description="Polar residues" evidence="4">
    <location>
        <begin position="51"/>
        <end position="64"/>
    </location>
</feature>
<dbReference type="InterPro" id="IPR002491">
    <property type="entry name" value="ABC_transptr_periplasmic_BD"/>
</dbReference>
<gene>
    <name evidence="6" type="ORF">SAMN05443574_105193</name>
</gene>
<dbReference type="SUPFAM" id="SSF53807">
    <property type="entry name" value="Helical backbone' metal receptor"/>
    <property type="match status" value="1"/>
</dbReference>
<accession>A0A1H2V9D7</accession>
<dbReference type="Proteomes" id="UP000182573">
    <property type="component" value="Unassembled WGS sequence"/>
</dbReference>
<dbReference type="Pfam" id="PF01497">
    <property type="entry name" value="Peripla_BP_2"/>
    <property type="match status" value="1"/>
</dbReference>
<feature type="region of interest" description="Disordered" evidence="4">
    <location>
        <begin position="30"/>
        <end position="64"/>
    </location>
</feature>
<name>A0A1H2V9D7_HALVA</name>
<evidence type="ECO:0000256" key="4">
    <source>
        <dbReference type="SAM" id="MobiDB-lite"/>
    </source>
</evidence>
<evidence type="ECO:0000256" key="3">
    <source>
        <dbReference type="ARBA" id="ARBA00022729"/>
    </source>
</evidence>
<dbReference type="STRING" id="28442.SAMN05443574_105193"/>
<evidence type="ECO:0000313" key="7">
    <source>
        <dbReference type="Proteomes" id="UP000182573"/>
    </source>
</evidence>
<organism evidence="6 7">
    <name type="scientific">Haloarcula vallismortis</name>
    <name type="common">Halobacterium vallismortis</name>
    <dbReference type="NCBI Taxonomy" id="28442"/>
    <lineage>
        <taxon>Archaea</taxon>
        <taxon>Methanobacteriati</taxon>
        <taxon>Methanobacteriota</taxon>
        <taxon>Stenosarchaea group</taxon>
        <taxon>Halobacteria</taxon>
        <taxon>Halobacteriales</taxon>
        <taxon>Haloarculaceae</taxon>
        <taxon>Haloarcula</taxon>
    </lineage>
</organism>
<dbReference type="Gene3D" id="3.40.50.1980">
    <property type="entry name" value="Nitrogenase molybdenum iron protein domain"/>
    <property type="match status" value="2"/>
</dbReference>
<dbReference type="RefSeq" id="WP_004517122.1">
    <property type="nucleotide sequence ID" value="NZ_FNOF01000005.1"/>
</dbReference>
<evidence type="ECO:0000256" key="2">
    <source>
        <dbReference type="ARBA" id="ARBA00022448"/>
    </source>
</evidence>
<feature type="domain" description="Fe/B12 periplasmic-binding" evidence="5">
    <location>
        <begin position="188"/>
        <end position="347"/>
    </location>
</feature>
<dbReference type="AlphaFoldDB" id="A0A1H2V9D7"/>
<reference evidence="6 7" key="1">
    <citation type="submission" date="2016-10" db="EMBL/GenBank/DDBJ databases">
        <authorList>
            <person name="de Groot N.N."/>
        </authorList>
    </citation>
    <scope>NUCLEOTIDE SEQUENCE [LARGE SCALE GENOMIC DNA]</scope>
    <source>
        <strain evidence="6 7">DSM 3756</strain>
    </source>
</reference>